<dbReference type="PANTHER" id="PTHR43620:SF7">
    <property type="entry name" value="GLYCEROPHOSPHODIESTER PHOSPHODIESTERASE GDPD5-RELATED"/>
    <property type="match status" value="1"/>
</dbReference>
<comment type="catalytic activity">
    <reaction evidence="6">
        <text>a sn-glycero-3-phosphodiester + H2O = an alcohol + sn-glycerol 3-phosphate + H(+)</text>
        <dbReference type="Rhea" id="RHEA:12969"/>
        <dbReference type="ChEBI" id="CHEBI:15377"/>
        <dbReference type="ChEBI" id="CHEBI:15378"/>
        <dbReference type="ChEBI" id="CHEBI:30879"/>
        <dbReference type="ChEBI" id="CHEBI:57597"/>
        <dbReference type="ChEBI" id="CHEBI:83408"/>
        <dbReference type="EC" id="3.1.4.46"/>
    </reaction>
</comment>
<proteinExistence type="inferred from homology"/>
<evidence type="ECO:0000256" key="2">
    <source>
        <dbReference type="ARBA" id="ARBA00012247"/>
    </source>
</evidence>
<dbReference type="FunFam" id="3.20.20.190:FF:000009">
    <property type="entry name" value="Glycerophosphodiester phosphodiesterase, periplasmic"/>
    <property type="match status" value="1"/>
</dbReference>
<comment type="similarity">
    <text evidence="1">Belongs to the glycerophosphoryl diester phosphodiesterase family.</text>
</comment>
<evidence type="ECO:0000313" key="9">
    <source>
        <dbReference type="EMBL" id="CAF4003972.1"/>
    </source>
</evidence>
<comment type="caution">
    <text evidence="9">The sequence shown here is derived from an EMBL/GenBank/DDBJ whole genome shotgun (WGS) entry which is preliminary data.</text>
</comment>
<evidence type="ECO:0000256" key="5">
    <source>
        <dbReference type="ARBA" id="ARBA00022801"/>
    </source>
</evidence>
<evidence type="ECO:0000259" key="8">
    <source>
        <dbReference type="PROSITE" id="PS51704"/>
    </source>
</evidence>
<organism evidence="9 10">
    <name type="scientific">Rotaria magnacalcarata</name>
    <dbReference type="NCBI Taxonomy" id="392030"/>
    <lineage>
        <taxon>Eukaryota</taxon>
        <taxon>Metazoa</taxon>
        <taxon>Spiralia</taxon>
        <taxon>Gnathifera</taxon>
        <taxon>Rotifera</taxon>
        <taxon>Eurotatoria</taxon>
        <taxon>Bdelloidea</taxon>
        <taxon>Philodinida</taxon>
        <taxon>Philodinidae</taxon>
        <taxon>Rotaria</taxon>
    </lineage>
</organism>
<evidence type="ECO:0000256" key="3">
    <source>
        <dbReference type="ARBA" id="ARBA00022729"/>
    </source>
</evidence>
<evidence type="ECO:0000313" key="10">
    <source>
        <dbReference type="Proteomes" id="UP000663842"/>
    </source>
</evidence>
<dbReference type="GO" id="GO:0006629">
    <property type="term" value="P:lipid metabolic process"/>
    <property type="evidence" value="ECO:0007669"/>
    <property type="project" value="InterPro"/>
</dbReference>
<dbReference type="AlphaFoldDB" id="A0A819NU46"/>
<dbReference type="PANTHER" id="PTHR43620">
    <property type="entry name" value="GLYCEROPHOSPHORYL DIESTER PHOSPHODIESTERASE"/>
    <property type="match status" value="1"/>
</dbReference>
<keyword evidence="4" id="KW-0319">Glycerol metabolism</keyword>
<dbReference type="PROSITE" id="PS51704">
    <property type="entry name" value="GP_PDE"/>
    <property type="match status" value="1"/>
</dbReference>
<dbReference type="GO" id="GO:0006071">
    <property type="term" value="P:glycerol metabolic process"/>
    <property type="evidence" value="ECO:0007669"/>
    <property type="project" value="UniProtKB-KW"/>
</dbReference>
<feature type="transmembrane region" description="Helical" evidence="7">
    <location>
        <begin position="14"/>
        <end position="34"/>
    </location>
</feature>
<protein>
    <recommendedName>
        <fullName evidence="2">glycerophosphodiester phosphodiesterase</fullName>
        <ecNumber evidence="2">3.1.4.46</ecNumber>
    </recommendedName>
</protein>
<dbReference type="InterPro" id="IPR017946">
    <property type="entry name" value="PLC-like_Pdiesterase_TIM-brl"/>
</dbReference>
<dbReference type="Proteomes" id="UP000663842">
    <property type="component" value="Unassembled WGS sequence"/>
</dbReference>
<evidence type="ECO:0000256" key="1">
    <source>
        <dbReference type="ARBA" id="ARBA00007277"/>
    </source>
</evidence>
<keyword evidence="3" id="KW-0732">Signal</keyword>
<evidence type="ECO:0000256" key="4">
    <source>
        <dbReference type="ARBA" id="ARBA00022798"/>
    </source>
</evidence>
<keyword evidence="7" id="KW-1133">Transmembrane helix</keyword>
<dbReference type="EMBL" id="CAJOBF010002023">
    <property type="protein sequence ID" value="CAF4003972.1"/>
    <property type="molecule type" value="Genomic_DNA"/>
</dbReference>
<evidence type="ECO:0000256" key="7">
    <source>
        <dbReference type="SAM" id="Phobius"/>
    </source>
</evidence>
<evidence type="ECO:0000256" key="6">
    <source>
        <dbReference type="ARBA" id="ARBA00047512"/>
    </source>
</evidence>
<keyword evidence="7" id="KW-0472">Membrane</keyword>
<accession>A0A819NU46</accession>
<dbReference type="NCBIfam" id="NF008354">
    <property type="entry name" value="PRK11143.1"/>
    <property type="match status" value="1"/>
</dbReference>
<name>A0A819NU46_9BILA</name>
<keyword evidence="7" id="KW-0812">Transmembrane</keyword>
<keyword evidence="5" id="KW-0378">Hydrolase</keyword>
<dbReference type="Pfam" id="PF03009">
    <property type="entry name" value="GDPD"/>
    <property type="match status" value="1"/>
</dbReference>
<dbReference type="InterPro" id="IPR030395">
    <property type="entry name" value="GP_PDE_dom"/>
</dbReference>
<feature type="domain" description="GP-PDE" evidence="8">
    <location>
        <begin position="42"/>
        <end position="353"/>
    </location>
</feature>
<reference evidence="9" key="1">
    <citation type="submission" date="2021-02" db="EMBL/GenBank/DDBJ databases">
        <authorList>
            <person name="Nowell W R."/>
        </authorList>
    </citation>
    <scope>NUCLEOTIDE SEQUENCE</scope>
</reference>
<feature type="non-terminal residue" evidence="9">
    <location>
        <position position="1"/>
    </location>
</feature>
<dbReference type="EC" id="3.1.4.46" evidence="2"/>
<gene>
    <name evidence="9" type="ORF">UXM345_LOCUS16349</name>
</gene>
<sequence>SSKSLSIVAGMKSISLSMGPTICCCVILIFMINISGTSSSSMIVIGHRGASGYLPEHTLPAKALAYGQGADYLEQDVVLSKDNVPIVIHDIHLDEISNVASKYPARYRSDGRYYAIDFTLAEIKTLRASERFNHQTGKPIYPNRFPFNQSTFHLVTFEEELEFIAGLNKANIDNNREVGIYVEIKEPSFHKNESRSNFSEIVIDILRKHNYTKRADKVFLQCFDLEELQRIRVQLKSDLKLVGLLSDENHRSIYNKNDFSYWTSEIGIEDMSTFVDGIGPHYSDLYEQGTTLKPSKLFNDARKHNLFIHPYTFRSDANLQPFATFDVMLEFYIDKLKVDGLFTDHPDKVVRYIEFKHKQSNTGIKLQSFSLVLIISSIAVISL</sequence>
<dbReference type="SUPFAM" id="SSF51695">
    <property type="entry name" value="PLC-like phosphodiesterases"/>
    <property type="match status" value="1"/>
</dbReference>
<dbReference type="GO" id="GO:0008889">
    <property type="term" value="F:glycerophosphodiester phosphodiesterase activity"/>
    <property type="evidence" value="ECO:0007669"/>
    <property type="project" value="UniProtKB-EC"/>
</dbReference>
<dbReference type="Gene3D" id="3.20.20.190">
    <property type="entry name" value="Phosphatidylinositol (PI) phosphodiesterase"/>
    <property type="match status" value="1"/>
</dbReference>